<protein>
    <submittedName>
        <fullName evidence="1">Archaellum component FlaC</fullName>
    </submittedName>
</protein>
<name>A0A7W7DB38_9ACTN</name>
<evidence type="ECO:0000313" key="1">
    <source>
        <dbReference type="EMBL" id="MBB4702321.1"/>
    </source>
</evidence>
<dbReference type="EMBL" id="JACHND010000001">
    <property type="protein sequence ID" value="MBB4702321.1"/>
    <property type="molecule type" value="Genomic_DNA"/>
</dbReference>
<organism evidence="1 2">
    <name type="scientific">Sphaerisporangium siamense</name>
    <dbReference type="NCBI Taxonomy" id="795645"/>
    <lineage>
        <taxon>Bacteria</taxon>
        <taxon>Bacillati</taxon>
        <taxon>Actinomycetota</taxon>
        <taxon>Actinomycetes</taxon>
        <taxon>Streptosporangiales</taxon>
        <taxon>Streptosporangiaceae</taxon>
        <taxon>Sphaerisporangium</taxon>
    </lineage>
</organism>
<gene>
    <name evidence="1" type="ORF">BJ982_003865</name>
</gene>
<dbReference type="RefSeq" id="WP_184882002.1">
    <property type="nucleotide sequence ID" value="NZ_BOOV01000048.1"/>
</dbReference>
<dbReference type="Proteomes" id="UP000542210">
    <property type="component" value="Unassembled WGS sequence"/>
</dbReference>
<evidence type="ECO:0000313" key="2">
    <source>
        <dbReference type="Proteomes" id="UP000542210"/>
    </source>
</evidence>
<sequence>MAFIEERVDTVENDIAEIKETLGAHSEVLAGHTRSLTALERNTALMRDDIAELKAGQIEIRDLLARVVARLEGVQA</sequence>
<proteinExistence type="predicted"/>
<dbReference type="AlphaFoldDB" id="A0A7W7DB38"/>
<comment type="caution">
    <text evidence="1">The sequence shown here is derived from an EMBL/GenBank/DDBJ whole genome shotgun (WGS) entry which is preliminary data.</text>
</comment>
<reference evidence="1 2" key="1">
    <citation type="submission" date="2020-08" db="EMBL/GenBank/DDBJ databases">
        <title>Sequencing the genomes of 1000 actinobacteria strains.</title>
        <authorList>
            <person name="Klenk H.-P."/>
        </authorList>
    </citation>
    <scope>NUCLEOTIDE SEQUENCE [LARGE SCALE GENOMIC DNA]</scope>
    <source>
        <strain evidence="1 2">DSM 45784</strain>
    </source>
</reference>
<keyword evidence="2" id="KW-1185">Reference proteome</keyword>
<accession>A0A7W7DB38</accession>